<name>A0A2A6E9Y3_TANFO</name>
<dbReference type="PROSITE" id="PS50263">
    <property type="entry name" value="CN_HYDROLASE"/>
    <property type="match status" value="1"/>
</dbReference>
<keyword evidence="2" id="KW-0378">Hydrolase</keyword>
<dbReference type="EMBL" id="NSLJ01000009">
    <property type="protein sequence ID" value="PDP44189.1"/>
    <property type="molecule type" value="Genomic_DNA"/>
</dbReference>
<dbReference type="Pfam" id="PF00795">
    <property type="entry name" value="CN_hydrolase"/>
    <property type="match status" value="1"/>
</dbReference>
<sequence length="261" mass="29817">MKVVLISLDQLWEDKKGNQKQVEDALMLIENTGVSWAIFPEMTLTGFTMNINKCSENISCSTSIDFFTKQAVKHNIYLSFGMILKSETKATNNLITISPTGEILANYIKIHPFSYAGENKYYDKGTKLCKTMVSDALVGFSICYDLRFPELFQALSKSCKVIVNIANWPKNRRLHWETLIRARAIENQVFFIGVNRIGTDKNGLEYEKSSMVVDPKGDLVSEELVKENISLFTIDSSFVDEYRSSFPVKEDRQVELYKQIL</sequence>
<proteinExistence type="predicted"/>
<dbReference type="SUPFAM" id="SSF56317">
    <property type="entry name" value="Carbon-nitrogen hydrolase"/>
    <property type="match status" value="1"/>
</dbReference>
<dbReference type="Gene3D" id="3.60.110.10">
    <property type="entry name" value="Carbon-nitrogen hydrolase"/>
    <property type="match status" value="1"/>
</dbReference>
<evidence type="ECO:0000313" key="2">
    <source>
        <dbReference type="EMBL" id="PDP44189.1"/>
    </source>
</evidence>
<dbReference type="RefSeq" id="WP_060827566.1">
    <property type="nucleotide sequence ID" value="NZ_CAJPTF010000004.1"/>
</dbReference>
<evidence type="ECO:0000313" key="3">
    <source>
        <dbReference type="Proteomes" id="UP000219259"/>
    </source>
</evidence>
<dbReference type="AlphaFoldDB" id="A0A2A6E9Y3"/>
<organism evidence="2 3">
    <name type="scientific">Tannerella forsythia</name>
    <name type="common">Bacteroides forsythus</name>
    <dbReference type="NCBI Taxonomy" id="28112"/>
    <lineage>
        <taxon>Bacteria</taxon>
        <taxon>Pseudomonadati</taxon>
        <taxon>Bacteroidota</taxon>
        <taxon>Bacteroidia</taxon>
        <taxon>Bacteroidales</taxon>
        <taxon>Tannerellaceae</taxon>
        <taxon>Tannerella</taxon>
    </lineage>
</organism>
<dbReference type="InterPro" id="IPR036526">
    <property type="entry name" value="C-N_Hydrolase_sf"/>
</dbReference>
<dbReference type="InterPro" id="IPR052737">
    <property type="entry name" value="Omega-amidase_YafV"/>
</dbReference>
<dbReference type="PANTHER" id="PTHR47799">
    <property type="entry name" value="OMEGA-AMIDASE YAFV"/>
    <property type="match status" value="1"/>
</dbReference>
<dbReference type="PANTHER" id="PTHR47799:SF1">
    <property type="entry name" value="OMEGA-AMIDASE YAFV"/>
    <property type="match status" value="1"/>
</dbReference>
<feature type="domain" description="CN hydrolase" evidence="1">
    <location>
        <begin position="1"/>
        <end position="236"/>
    </location>
</feature>
<gene>
    <name evidence="2" type="ORF">CLI86_04885</name>
</gene>
<evidence type="ECO:0000259" key="1">
    <source>
        <dbReference type="PROSITE" id="PS50263"/>
    </source>
</evidence>
<dbReference type="GO" id="GO:0106008">
    <property type="term" value="F:2-oxoglutaramate amidase activity"/>
    <property type="evidence" value="ECO:0007669"/>
    <property type="project" value="TreeGrafter"/>
</dbReference>
<dbReference type="GO" id="GO:0050152">
    <property type="term" value="F:omega-amidase activity"/>
    <property type="evidence" value="ECO:0007669"/>
    <property type="project" value="TreeGrafter"/>
</dbReference>
<accession>A0A2A6E9Y3</accession>
<comment type="caution">
    <text evidence="2">The sequence shown here is derived from an EMBL/GenBank/DDBJ whole genome shotgun (WGS) entry which is preliminary data.</text>
</comment>
<dbReference type="InterPro" id="IPR003010">
    <property type="entry name" value="C-N_Hydrolase"/>
</dbReference>
<protein>
    <submittedName>
        <fullName evidence="2">Hydrolase</fullName>
    </submittedName>
</protein>
<dbReference type="Proteomes" id="UP000219259">
    <property type="component" value="Unassembled WGS sequence"/>
</dbReference>
<reference evidence="2 3" key="1">
    <citation type="submission" date="2017-09" db="EMBL/GenBank/DDBJ databases">
        <title>Phase variable restriction modification systems are present in the genome sequences of periodontal pathogens Prevotella intermedia, Tannerella forsythia and Porphyromonas gingivalis.</title>
        <authorList>
            <person name="Haigh R.D."/>
            <person name="Crawford L."/>
            <person name="Ralph J."/>
            <person name="Wanford J."/>
            <person name="Vartoukian S.R."/>
            <person name="Hijazib K."/>
            <person name="Wade W."/>
            <person name="Oggioni M.R."/>
        </authorList>
    </citation>
    <scope>NUCLEOTIDE SEQUENCE [LARGE SCALE GENOMIC DNA]</scope>
    <source>
        <strain evidence="2 3">WW11663</strain>
    </source>
</reference>